<evidence type="ECO:0000256" key="2">
    <source>
        <dbReference type="ARBA" id="ARBA00022723"/>
    </source>
</evidence>
<feature type="region of interest" description="Disordered" evidence="6">
    <location>
        <begin position="287"/>
        <end position="337"/>
    </location>
</feature>
<feature type="region of interest" description="Disordered" evidence="6">
    <location>
        <begin position="119"/>
        <end position="153"/>
    </location>
</feature>
<feature type="compositionally biased region" description="Acidic residues" evidence="6">
    <location>
        <begin position="291"/>
        <end position="302"/>
    </location>
</feature>
<dbReference type="FunFam" id="3.30.710.10:FF:000036">
    <property type="entry name" value="Mod(Mdg4), isoform H"/>
    <property type="match status" value="1"/>
</dbReference>
<dbReference type="SUPFAM" id="SSF54695">
    <property type="entry name" value="POZ domain"/>
    <property type="match status" value="1"/>
</dbReference>
<evidence type="ECO:0000256" key="5">
    <source>
        <dbReference type="ARBA" id="ARBA00023242"/>
    </source>
</evidence>
<dbReference type="Gene3D" id="2.20.25.240">
    <property type="match status" value="1"/>
</dbReference>
<keyword evidence="4" id="KW-0862">Zinc</keyword>
<evidence type="ECO:0000256" key="1">
    <source>
        <dbReference type="ARBA" id="ARBA00004123"/>
    </source>
</evidence>
<keyword evidence="2" id="KW-0479">Metal-binding</keyword>
<dbReference type="GO" id="GO:0006357">
    <property type="term" value="P:regulation of transcription by RNA polymerase II"/>
    <property type="evidence" value="ECO:0007669"/>
    <property type="project" value="TreeGrafter"/>
</dbReference>
<name>A0A6I8TJB5_AEDAE</name>
<feature type="compositionally biased region" description="Acidic residues" evidence="6">
    <location>
        <begin position="392"/>
        <end position="406"/>
    </location>
</feature>
<organism evidence="7 8">
    <name type="scientific">Aedes aegypti</name>
    <name type="common">Yellowfever mosquito</name>
    <name type="synonym">Culex aegypti</name>
    <dbReference type="NCBI Taxonomy" id="7159"/>
    <lineage>
        <taxon>Eukaryota</taxon>
        <taxon>Metazoa</taxon>
        <taxon>Ecdysozoa</taxon>
        <taxon>Arthropoda</taxon>
        <taxon>Hexapoda</taxon>
        <taxon>Insecta</taxon>
        <taxon>Pterygota</taxon>
        <taxon>Neoptera</taxon>
        <taxon>Endopterygota</taxon>
        <taxon>Diptera</taxon>
        <taxon>Nematocera</taxon>
        <taxon>Culicoidea</taxon>
        <taxon>Culicidae</taxon>
        <taxon>Culicinae</taxon>
        <taxon>Aedini</taxon>
        <taxon>Aedes</taxon>
        <taxon>Stegomyia</taxon>
    </lineage>
</organism>
<gene>
    <name evidence="7" type="primary">5573536</name>
</gene>
<evidence type="ECO:0000256" key="3">
    <source>
        <dbReference type="ARBA" id="ARBA00022771"/>
    </source>
</evidence>
<dbReference type="GO" id="GO:0008270">
    <property type="term" value="F:zinc ion binding"/>
    <property type="evidence" value="ECO:0007669"/>
    <property type="project" value="UniProtKB-KW"/>
</dbReference>
<dbReference type="OrthoDB" id="2311693at2759"/>
<dbReference type="InterPro" id="IPR051095">
    <property type="entry name" value="Dros_DevTransReg"/>
</dbReference>
<evidence type="ECO:0000256" key="6">
    <source>
        <dbReference type="SAM" id="MobiDB-lite"/>
    </source>
</evidence>
<reference evidence="7 8" key="1">
    <citation type="submission" date="2017-06" db="EMBL/GenBank/DDBJ databases">
        <title>Aedes aegypti genome working group (AGWG) sequencing and assembly.</title>
        <authorList>
            <consortium name="Aedes aegypti Genome Working Group (AGWG)"/>
            <person name="Matthews B.J."/>
        </authorList>
    </citation>
    <scope>NUCLEOTIDE SEQUENCE [LARGE SCALE GENOMIC DNA]</scope>
    <source>
        <strain evidence="7 8">LVP_AGWG</strain>
    </source>
</reference>
<dbReference type="Proteomes" id="UP000008820">
    <property type="component" value="Chromosome 1"/>
</dbReference>
<evidence type="ECO:0000313" key="7">
    <source>
        <dbReference type="EnsemblMetazoa" id="AAEL010576-PAW"/>
    </source>
</evidence>
<dbReference type="Gene3D" id="3.30.710.10">
    <property type="entry name" value="Potassium Channel Kv1.1, Chain A"/>
    <property type="match status" value="1"/>
</dbReference>
<dbReference type="GO" id="GO:0005634">
    <property type="term" value="C:nucleus"/>
    <property type="evidence" value="ECO:0007669"/>
    <property type="project" value="UniProtKB-SubCell"/>
</dbReference>
<dbReference type="InterPro" id="IPR011333">
    <property type="entry name" value="SKP1/BTB/POZ_sf"/>
</dbReference>
<evidence type="ECO:0000313" key="8">
    <source>
        <dbReference type="Proteomes" id="UP000008820"/>
    </source>
</evidence>
<dbReference type="Pfam" id="PF00651">
    <property type="entry name" value="BTB"/>
    <property type="match status" value="1"/>
</dbReference>
<feature type="region of interest" description="Disordered" evidence="6">
    <location>
        <begin position="386"/>
        <end position="409"/>
    </location>
</feature>
<keyword evidence="3" id="KW-0863">Zinc-finger</keyword>
<feature type="compositionally biased region" description="Polar residues" evidence="6">
    <location>
        <begin position="137"/>
        <end position="149"/>
    </location>
</feature>
<keyword evidence="8" id="KW-1185">Reference proteome</keyword>
<evidence type="ECO:0000256" key="4">
    <source>
        <dbReference type="ARBA" id="ARBA00022833"/>
    </source>
</evidence>
<dbReference type="CDD" id="cd18315">
    <property type="entry name" value="BTB_POZ_BAB-like"/>
    <property type="match status" value="1"/>
</dbReference>
<sequence>MADDEQFSLCWNNFNTNLSAGFHESLVRGDLVDVTLAAEGQLVKAHRLILSVCSPYFRKMFTQMPANQHAFIFLKDVSHSALKDLIQFMYCGEVNVKQDALPAFISTAEALQIKGLTETGESAPTHPSPAKEASHIPSASSTTIPSLASSPRAKPIVRSRIQSYKLDSDDGSDHEKIVQIQATSTPASVASASSSTATTQVSVPQQVQILQQQTPQAQKRTLQQRASITPQTTQIMKRAKLTDPLEASEPTQIQTVQIVKQIAPTPQPSVSSEPEYVEMPIETINPKAEPEYADDPSEVEAIDTEHEQEQSLAEQEAAEHDQAEDDSAHYVEDETYGDMSKYDETYFAEGDDAKAGASGFSESYAESGTGADQAAQVKLKIIQIGSQSPYDDYNEEDDDDDGEDDEAKTKFPLDLKMVVGRKGRPMLLMGGHAFFRNNTHKSKTYWLCAKSRSLKCRARIITLDGSAGLILKNQIHNHPPSERPT</sequence>
<dbReference type="EnsemblMetazoa" id="AAEL010576-RAW">
    <property type="protein sequence ID" value="AAEL010576-PAW"/>
    <property type="gene ID" value="AAEL010576"/>
</dbReference>
<proteinExistence type="predicted"/>
<dbReference type="SMART" id="SM00225">
    <property type="entry name" value="BTB"/>
    <property type="match status" value="1"/>
</dbReference>
<keyword evidence="5" id="KW-0539">Nucleus</keyword>
<dbReference type="InterPro" id="IPR007588">
    <property type="entry name" value="Znf_FLYWCH"/>
</dbReference>
<dbReference type="InterPro" id="IPR000210">
    <property type="entry name" value="BTB/POZ_dom"/>
</dbReference>
<dbReference type="PROSITE" id="PS50097">
    <property type="entry name" value="BTB"/>
    <property type="match status" value="1"/>
</dbReference>
<protein>
    <submittedName>
        <fullName evidence="7">Uncharacterized protein</fullName>
    </submittedName>
</protein>
<accession>A0A6I8TJB5</accession>
<comment type="subcellular location">
    <subcellularLocation>
        <location evidence="1">Nucleus</location>
    </subcellularLocation>
</comment>
<dbReference type="PANTHER" id="PTHR23110:SF92">
    <property type="entry name" value="MODIFIER OF MDG4"/>
    <property type="match status" value="1"/>
</dbReference>
<dbReference type="AlphaFoldDB" id="A0A6I8TJB5"/>
<dbReference type="Pfam" id="PF04500">
    <property type="entry name" value="FLYWCH"/>
    <property type="match status" value="1"/>
</dbReference>
<feature type="compositionally biased region" description="Basic and acidic residues" evidence="6">
    <location>
        <begin position="317"/>
        <end position="332"/>
    </location>
</feature>
<reference evidence="7" key="2">
    <citation type="submission" date="2020-05" db="UniProtKB">
        <authorList>
            <consortium name="EnsemblMetazoa"/>
        </authorList>
    </citation>
    <scope>IDENTIFICATION</scope>
    <source>
        <strain evidence="7">LVP_AGWG</strain>
    </source>
</reference>
<dbReference type="PANTHER" id="PTHR23110">
    <property type="entry name" value="BTB DOMAIN TRANSCRIPTION FACTOR"/>
    <property type="match status" value="1"/>
</dbReference>